<organism evidence="5 6">
    <name type="scientific">Gigaspora rosea</name>
    <dbReference type="NCBI Taxonomy" id="44941"/>
    <lineage>
        <taxon>Eukaryota</taxon>
        <taxon>Fungi</taxon>
        <taxon>Fungi incertae sedis</taxon>
        <taxon>Mucoromycota</taxon>
        <taxon>Glomeromycotina</taxon>
        <taxon>Glomeromycetes</taxon>
        <taxon>Diversisporales</taxon>
        <taxon>Gigasporaceae</taxon>
        <taxon>Gigaspora</taxon>
    </lineage>
</organism>
<dbReference type="GO" id="GO:0008270">
    <property type="term" value="F:zinc ion binding"/>
    <property type="evidence" value="ECO:0007669"/>
    <property type="project" value="UniProtKB-KW"/>
</dbReference>
<evidence type="ECO:0000256" key="3">
    <source>
        <dbReference type="ARBA" id="ARBA00022833"/>
    </source>
</evidence>
<feature type="domain" description="3CxxC-type" evidence="4">
    <location>
        <begin position="3"/>
        <end position="72"/>
    </location>
</feature>
<dbReference type="Pfam" id="PF13695">
    <property type="entry name" value="Zn_ribbon_3CxxC"/>
    <property type="match status" value="1"/>
</dbReference>
<proteinExistence type="predicted"/>
<dbReference type="EMBL" id="QKWP01000948">
    <property type="protein sequence ID" value="RIB13193.1"/>
    <property type="molecule type" value="Genomic_DNA"/>
</dbReference>
<evidence type="ECO:0000256" key="1">
    <source>
        <dbReference type="ARBA" id="ARBA00022723"/>
    </source>
</evidence>
<keyword evidence="2" id="KW-0863">Zinc-finger</keyword>
<comment type="caution">
    <text evidence="5">The sequence shown here is derived from an EMBL/GenBank/DDBJ whole genome shotgun (WGS) entry which is preliminary data.</text>
</comment>
<name>A0A397V013_9GLOM</name>
<accession>A0A397V013</accession>
<keyword evidence="6" id="KW-1185">Reference proteome</keyword>
<dbReference type="OrthoDB" id="2395818at2759"/>
<evidence type="ECO:0000259" key="4">
    <source>
        <dbReference type="Pfam" id="PF13695"/>
    </source>
</evidence>
<dbReference type="AlphaFoldDB" id="A0A397V013"/>
<protein>
    <recommendedName>
        <fullName evidence="4">3CxxC-type domain-containing protein</fullName>
    </recommendedName>
</protein>
<dbReference type="Proteomes" id="UP000266673">
    <property type="component" value="Unassembled WGS sequence"/>
</dbReference>
<evidence type="ECO:0000256" key="2">
    <source>
        <dbReference type="ARBA" id="ARBA00022771"/>
    </source>
</evidence>
<keyword evidence="1" id="KW-0479">Metal-binding</keyword>
<reference evidence="5 6" key="1">
    <citation type="submission" date="2018-06" db="EMBL/GenBank/DDBJ databases">
        <title>Comparative genomics reveals the genomic features of Rhizophagus irregularis, R. cerebriforme, R. diaphanum and Gigaspora rosea, and their symbiotic lifestyle signature.</title>
        <authorList>
            <person name="Morin E."/>
            <person name="San Clemente H."/>
            <person name="Chen E.C.H."/>
            <person name="De La Providencia I."/>
            <person name="Hainaut M."/>
            <person name="Kuo A."/>
            <person name="Kohler A."/>
            <person name="Murat C."/>
            <person name="Tang N."/>
            <person name="Roy S."/>
            <person name="Loubradou J."/>
            <person name="Henrissat B."/>
            <person name="Grigoriev I.V."/>
            <person name="Corradi N."/>
            <person name="Roux C."/>
            <person name="Martin F.M."/>
        </authorList>
    </citation>
    <scope>NUCLEOTIDE SEQUENCE [LARGE SCALE GENOMIC DNA]</scope>
    <source>
        <strain evidence="5 6">DAOM 194757</strain>
    </source>
</reference>
<sequence length="83" mass="10058">MWKKWISGYIWILLRKFNNNIPASELNNQDYYKQECKRCQNESNKLVEWRPLIKTKGDSKRPHEAELCEKCQIGAKCQENNYY</sequence>
<evidence type="ECO:0000313" key="6">
    <source>
        <dbReference type="Proteomes" id="UP000266673"/>
    </source>
</evidence>
<gene>
    <name evidence="5" type="ORF">C2G38_2098946</name>
</gene>
<dbReference type="InterPro" id="IPR027377">
    <property type="entry name" value="ZAR1/RTP1-5-like_Znf-3CxxC"/>
</dbReference>
<keyword evidence="3" id="KW-0862">Zinc</keyword>
<evidence type="ECO:0000313" key="5">
    <source>
        <dbReference type="EMBL" id="RIB13193.1"/>
    </source>
</evidence>